<sequence length="330" mass="35161">MTVLLGGQRVHARAAAISDRGALGPGRRLARVLRTRATAEPAVTTTIGAAPAPPTTVSGAVKQARVALRQWREAAALEAKSEAAQRSGGEASTSAAGAGPRRLIVDLPLPAQRTGFLGRGAPDPDLLMLLDEADFPGGEVQRLRVLRPLVEAWLDGYDSEFLGFLEDGADGVGLWSAGPDTSVIANVTSATVPSLLKLLDGGYGARATQPGHTVIAVNPTWTGAGSVGQPWQFELRRRAAEVLDPAGWETLYSCRMLRSSRGANGLLMRAWPHRWALYPAATPDARHLGDCVLATPERPPTKLLIERLAEAKPAMEKKAKELGLDEPRWF</sequence>
<accession>A0A835SKJ5</accession>
<organism evidence="2 3">
    <name type="scientific">Chlamydomonas incerta</name>
    <dbReference type="NCBI Taxonomy" id="51695"/>
    <lineage>
        <taxon>Eukaryota</taxon>
        <taxon>Viridiplantae</taxon>
        <taxon>Chlorophyta</taxon>
        <taxon>core chlorophytes</taxon>
        <taxon>Chlorophyceae</taxon>
        <taxon>CS clade</taxon>
        <taxon>Chlamydomonadales</taxon>
        <taxon>Chlamydomonadaceae</taxon>
        <taxon>Chlamydomonas</taxon>
    </lineage>
</organism>
<name>A0A835SKJ5_CHLIN</name>
<proteinExistence type="predicted"/>
<protein>
    <recommendedName>
        <fullName evidence="1">DUF1995 domain-containing protein</fullName>
    </recommendedName>
</protein>
<feature type="domain" description="DUF1995" evidence="1">
    <location>
        <begin position="54"/>
        <end position="300"/>
    </location>
</feature>
<dbReference type="InterPro" id="IPR018962">
    <property type="entry name" value="DUF1995"/>
</dbReference>
<dbReference type="AlphaFoldDB" id="A0A835SKJ5"/>
<dbReference type="EMBL" id="JAEHOC010000033">
    <property type="protein sequence ID" value="KAG2428709.1"/>
    <property type="molecule type" value="Genomic_DNA"/>
</dbReference>
<dbReference type="Proteomes" id="UP000650467">
    <property type="component" value="Unassembled WGS sequence"/>
</dbReference>
<keyword evidence="3" id="KW-1185">Reference proteome</keyword>
<gene>
    <name evidence="2" type="ORF">HXX76_011413</name>
</gene>
<evidence type="ECO:0000259" key="1">
    <source>
        <dbReference type="Pfam" id="PF09353"/>
    </source>
</evidence>
<dbReference type="OrthoDB" id="540828at2759"/>
<comment type="caution">
    <text evidence="2">The sequence shown here is derived from an EMBL/GenBank/DDBJ whole genome shotgun (WGS) entry which is preliminary data.</text>
</comment>
<evidence type="ECO:0000313" key="2">
    <source>
        <dbReference type="EMBL" id="KAG2428709.1"/>
    </source>
</evidence>
<evidence type="ECO:0000313" key="3">
    <source>
        <dbReference type="Proteomes" id="UP000650467"/>
    </source>
</evidence>
<reference evidence="2" key="1">
    <citation type="journal article" date="2020" name="bioRxiv">
        <title>Comparative genomics of Chlamydomonas.</title>
        <authorList>
            <person name="Craig R.J."/>
            <person name="Hasan A.R."/>
            <person name="Ness R.W."/>
            <person name="Keightley P.D."/>
        </authorList>
    </citation>
    <scope>NUCLEOTIDE SEQUENCE</scope>
    <source>
        <strain evidence="2">SAG 7.73</strain>
    </source>
</reference>
<dbReference type="Pfam" id="PF09353">
    <property type="entry name" value="DUF1995"/>
    <property type="match status" value="1"/>
</dbReference>